<dbReference type="Proteomes" id="UP001597083">
    <property type="component" value="Unassembled WGS sequence"/>
</dbReference>
<accession>A0ABW3CGI4</accession>
<evidence type="ECO:0000256" key="1">
    <source>
        <dbReference type="ARBA" id="ARBA00006432"/>
    </source>
</evidence>
<evidence type="ECO:0000259" key="3">
    <source>
        <dbReference type="Pfam" id="PF00501"/>
    </source>
</evidence>
<feature type="non-terminal residue" evidence="4">
    <location>
        <position position="1"/>
    </location>
</feature>
<dbReference type="SUPFAM" id="SSF56801">
    <property type="entry name" value="Acetyl-CoA synthetase-like"/>
    <property type="match status" value="1"/>
</dbReference>
<evidence type="ECO:0000256" key="2">
    <source>
        <dbReference type="ARBA" id="ARBA00022598"/>
    </source>
</evidence>
<evidence type="ECO:0000313" key="5">
    <source>
        <dbReference type="Proteomes" id="UP001597083"/>
    </source>
</evidence>
<dbReference type="InterPro" id="IPR020845">
    <property type="entry name" value="AMP-binding_CS"/>
</dbReference>
<protein>
    <submittedName>
        <fullName evidence="4">AMP-binding protein</fullName>
    </submittedName>
</protein>
<keyword evidence="5" id="KW-1185">Reference proteome</keyword>
<feature type="non-terminal residue" evidence="4">
    <location>
        <position position="244"/>
    </location>
</feature>
<dbReference type="PROSITE" id="PS00455">
    <property type="entry name" value="AMP_BINDING"/>
    <property type="match status" value="1"/>
</dbReference>
<sequence>VALRYEGRDITYGEVYERSTRLAHALRGLGVEPGTRVAYLGHNNPAFVESLFATHMLGAIFVPLNFRLAAPEIEYMLGQSGTRVLIHAPECDRAVSGLESYSGTKVALASEYEPLLASGGTEPIDVPVTLDDPALILYTSGTTGKPKGAILTHGNLVFNSFNMFLDVDIREDEVALVAAPLFHVAALDQLLLPTFMKGATSLLMRGWDVDGCFDAIEKDGVTWVFGVAAMFAGLVQSPRWATAD</sequence>
<dbReference type="InterPro" id="IPR020459">
    <property type="entry name" value="AMP-binding"/>
</dbReference>
<dbReference type="EMBL" id="JBHTIR010002326">
    <property type="protein sequence ID" value="MFD0853630.1"/>
    <property type="molecule type" value="Genomic_DNA"/>
</dbReference>
<dbReference type="PANTHER" id="PTHR43201:SF5">
    <property type="entry name" value="MEDIUM-CHAIN ACYL-COA LIGASE ACSF2, MITOCHONDRIAL"/>
    <property type="match status" value="1"/>
</dbReference>
<comment type="similarity">
    <text evidence="1">Belongs to the ATP-dependent AMP-binding enzyme family.</text>
</comment>
<dbReference type="PRINTS" id="PR00154">
    <property type="entry name" value="AMPBINDING"/>
</dbReference>
<dbReference type="Pfam" id="PF00501">
    <property type="entry name" value="AMP-binding"/>
    <property type="match status" value="1"/>
</dbReference>
<name>A0ABW3CGI4_9ACTN</name>
<keyword evidence="2" id="KW-0436">Ligase</keyword>
<dbReference type="PANTHER" id="PTHR43201">
    <property type="entry name" value="ACYL-COA SYNTHETASE"/>
    <property type="match status" value="1"/>
</dbReference>
<gene>
    <name evidence="4" type="ORF">ACFQ07_15440</name>
</gene>
<organism evidence="4 5">
    <name type="scientific">Actinomadura adrarensis</name>
    <dbReference type="NCBI Taxonomy" id="1819600"/>
    <lineage>
        <taxon>Bacteria</taxon>
        <taxon>Bacillati</taxon>
        <taxon>Actinomycetota</taxon>
        <taxon>Actinomycetes</taxon>
        <taxon>Streptosporangiales</taxon>
        <taxon>Thermomonosporaceae</taxon>
        <taxon>Actinomadura</taxon>
    </lineage>
</organism>
<reference evidence="5" key="1">
    <citation type="journal article" date="2019" name="Int. J. Syst. Evol. Microbiol.">
        <title>The Global Catalogue of Microorganisms (GCM) 10K type strain sequencing project: providing services to taxonomists for standard genome sequencing and annotation.</title>
        <authorList>
            <consortium name="The Broad Institute Genomics Platform"/>
            <consortium name="The Broad Institute Genome Sequencing Center for Infectious Disease"/>
            <person name="Wu L."/>
            <person name="Ma J."/>
        </authorList>
    </citation>
    <scope>NUCLEOTIDE SEQUENCE [LARGE SCALE GENOMIC DNA]</scope>
    <source>
        <strain evidence="5">JCM 31696</strain>
    </source>
</reference>
<dbReference type="Gene3D" id="3.40.50.980">
    <property type="match status" value="2"/>
</dbReference>
<proteinExistence type="inferred from homology"/>
<evidence type="ECO:0000313" key="4">
    <source>
        <dbReference type="EMBL" id="MFD0853630.1"/>
    </source>
</evidence>
<feature type="domain" description="AMP-dependent synthetase/ligase" evidence="3">
    <location>
        <begin position="1"/>
        <end position="239"/>
    </location>
</feature>
<dbReference type="InterPro" id="IPR000873">
    <property type="entry name" value="AMP-dep_synth/lig_dom"/>
</dbReference>
<comment type="caution">
    <text evidence="4">The sequence shown here is derived from an EMBL/GenBank/DDBJ whole genome shotgun (WGS) entry which is preliminary data.</text>
</comment>